<gene>
    <name evidence="2" type="ORF">GCM10010365_50680</name>
</gene>
<keyword evidence="3" id="KW-1185">Reference proteome</keyword>
<evidence type="ECO:0000256" key="1">
    <source>
        <dbReference type="SAM" id="MobiDB-lite"/>
    </source>
</evidence>
<reference evidence="2" key="1">
    <citation type="journal article" date="2014" name="Int. J. Syst. Evol. Microbiol.">
        <title>Complete genome sequence of Corynebacterium casei LMG S-19264T (=DSM 44701T), isolated from a smear-ripened cheese.</title>
        <authorList>
            <consortium name="US DOE Joint Genome Institute (JGI-PGF)"/>
            <person name="Walter F."/>
            <person name="Albersmeier A."/>
            <person name="Kalinowski J."/>
            <person name="Ruckert C."/>
        </authorList>
    </citation>
    <scope>NUCLEOTIDE SEQUENCE</scope>
    <source>
        <strain evidence="2">JCM 4815</strain>
    </source>
</reference>
<name>A0A918PWJ3_9ACTN</name>
<evidence type="ECO:0000313" key="2">
    <source>
        <dbReference type="EMBL" id="GGZ24289.1"/>
    </source>
</evidence>
<dbReference type="EMBL" id="BMVW01000011">
    <property type="protein sequence ID" value="GGZ24289.1"/>
    <property type="molecule type" value="Genomic_DNA"/>
</dbReference>
<evidence type="ECO:0000313" key="3">
    <source>
        <dbReference type="Proteomes" id="UP000622166"/>
    </source>
</evidence>
<accession>A0A918PWJ3</accession>
<proteinExistence type="predicted"/>
<protein>
    <submittedName>
        <fullName evidence="2">Uncharacterized protein</fullName>
    </submittedName>
</protein>
<dbReference type="AlphaFoldDB" id="A0A918PWJ3"/>
<feature type="region of interest" description="Disordered" evidence="1">
    <location>
        <begin position="60"/>
        <end position="124"/>
    </location>
</feature>
<organism evidence="2 3">
    <name type="scientific">Streptomyces poonensis</name>
    <dbReference type="NCBI Taxonomy" id="68255"/>
    <lineage>
        <taxon>Bacteria</taxon>
        <taxon>Bacillati</taxon>
        <taxon>Actinomycetota</taxon>
        <taxon>Actinomycetes</taxon>
        <taxon>Kitasatosporales</taxon>
        <taxon>Streptomycetaceae</taxon>
        <taxon>Streptomyces</taxon>
    </lineage>
</organism>
<reference evidence="2" key="2">
    <citation type="submission" date="2020-09" db="EMBL/GenBank/DDBJ databases">
        <authorList>
            <person name="Sun Q."/>
            <person name="Ohkuma M."/>
        </authorList>
    </citation>
    <scope>NUCLEOTIDE SEQUENCE</scope>
    <source>
        <strain evidence="2">JCM 4815</strain>
    </source>
</reference>
<comment type="caution">
    <text evidence="2">The sequence shown here is derived from an EMBL/GenBank/DDBJ whole genome shotgun (WGS) entry which is preliminary data.</text>
</comment>
<sequence length="124" mass="13918">MVTLHVQEDVGDEKFCDLLEFPPLDPDDEFGQDLVITDDEHIALEGSPVVRSRLVKPSWRESPWVESPTHRARQRPLTRCNGQGPSYCEVPARHPYPPQFPGGSGMDGARPSARDRWLSSPGRT</sequence>
<dbReference type="Proteomes" id="UP000622166">
    <property type="component" value="Unassembled WGS sequence"/>
</dbReference>